<name>A0A2V0QCK6_PSESF</name>
<evidence type="ECO:0000313" key="2">
    <source>
        <dbReference type="Proteomes" id="UP000247480"/>
    </source>
</evidence>
<gene>
    <name evidence="1" type="ORF">KPSA1_04320</name>
</gene>
<proteinExistence type="predicted"/>
<evidence type="ECO:0000313" key="1">
    <source>
        <dbReference type="EMBL" id="GBH10893.1"/>
    </source>
</evidence>
<accession>A0A2V0QCK6</accession>
<organism evidence="1 2">
    <name type="scientific">Pseudomonas syringae pv. actinidiae</name>
    <dbReference type="NCBI Taxonomy" id="103796"/>
    <lineage>
        <taxon>Bacteria</taxon>
        <taxon>Pseudomonadati</taxon>
        <taxon>Pseudomonadota</taxon>
        <taxon>Gammaproteobacteria</taxon>
        <taxon>Pseudomonadales</taxon>
        <taxon>Pseudomonadaceae</taxon>
        <taxon>Pseudomonas</taxon>
        <taxon>Pseudomonas syringae</taxon>
    </lineage>
</organism>
<dbReference type="Proteomes" id="UP000247480">
    <property type="component" value="Unassembled WGS sequence"/>
</dbReference>
<dbReference type="EMBL" id="BGJZ01000210">
    <property type="protein sequence ID" value="GBH10893.1"/>
    <property type="molecule type" value="Genomic_DNA"/>
</dbReference>
<reference evidence="1 2" key="1">
    <citation type="submission" date="2018-04" db="EMBL/GenBank/DDBJ databases">
        <title>Draft genome sequence of Pseudomonas syringae pv. actinidiae biovar 1 strains isolated from kiwifruit in Kagawa prefecture.</title>
        <authorList>
            <person name="Tabuchi M."/>
            <person name="Saito M."/>
            <person name="Fujiwara S."/>
            <person name="Sasa N."/>
            <person name="Akimitsu K."/>
            <person name="Gomi K."/>
            <person name="Konishi-Sugita S."/>
            <person name="Hamano K."/>
            <person name="Kataoka I."/>
        </authorList>
    </citation>
    <scope>NUCLEOTIDE SEQUENCE [LARGE SCALE GENOMIC DNA]</scope>
    <source>
        <strain evidence="1 2">MAFF212206</strain>
    </source>
</reference>
<protein>
    <submittedName>
        <fullName evidence="1">Uncharacterized protein</fullName>
    </submittedName>
</protein>
<dbReference type="AlphaFoldDB" id="A0A2V0QCK6"/>
<comment type="caution">
    <text evidence="1">The sequence shown here is derived from an EMBL/GenBank/DDBJ whole genome shotgun (WGS) entry which is preliminary data.</text>
</comment>
<sequence>MGSLEPPFHLVRSDATYQGNHPCRSSNLKTFRLTSSAPPTTSNASRPTWPGIFCTLNVRRVRTKRRKSVTGSWACVPQWMAFAAYSVTDGLHVPGLR</sequence>